<keyword evidence="5" id="KW-1185">Reference proteome</keyword>
<comment type="caution">
    <text evidence="4">The sequence shown here is derived from an EMBL/GenBank/DDBJ whole genome shotgun (WGS) entry which is preliminary data.</text>
</comment>
<keyword evidence="2" id="KW-0963">Cytoplasm</keyword>
<dbReference type="Gene3D" id="3.30.450.90">
    <property type="match status" value="1"/>
</dbReference>
<protein>
    <recommendedName>
        <fullName evidence="2">Type IV secretion system protein</fullName>
    </recommendedName>
</protein>
<keyword evidence="2" id="KW-0547">Nucleotide-binding</keyword>
<dbReference type="PANTHER" id="PTHR30486">
    <property type="entry name" value="TWITCHING MOTILITY PROTEIN PILT"/>
    <property type="match status" value="1"/>
</dbReference>
<dbReference type="CDD" id="cd01130">
    <property type="entry name" value="VirB11-like_ATPase"/>
    <property type="match status" value="1"/>
</dbReference>
<dbReference type="Proteomes" id="UP001387293">
    <property type="component" value="Unassembled WGS sequence"/>
</dbReference>
<dbReference type="Pfam" id="PF00437">
    <property type="entry name" value="T2SSE"/>
    <property type="match status" value="1"/>
</dbReference>
<dbReference type="InterPro" id="IPR050921">
    <property type="entry name" value="T4SS_GSP_E_ATPase"/>
</dbReference>
<reference evidence="4 5" key="1">
    <citation type="submission" date="2022-12" db="EMBL/GenBank/DDBJ databases">
        <authorList>
            <person name="Muema E."/>
        </authorList>
    </citation>
    <scope>NUCLEOTIDE SEQUENCE [LARGE SCALE GENOMIC DNA]</scope>
    <source>
        <strain evidence="5">1326</strain>
    </source>
</reference>
<evidence type="ECO:0000259" key="3">
    <source>
        <dbReference type="Pfam" id="PF00437"/>
    </source>
</evidence>
<gene>
    <name evidence="4" type="primary">virB11</name>
    <name evidence="4" type="ORF">O7A60_22585</name>
</gene>
<sequence>MNDHQPSRDISYVEQYLGPLRDYLVNDNINELAINPNGSIFVEAAGALHMQEIDVALPPRAIKRLGAQLAGETRNVLGPDHPIVSGRVVVWGNSLRVQLVVEPAVEMGVSLTIRKYLKRTLDCAKIDFIDGGQITVDANRRERHRAIMEMASVGNLHHLFRQAIDERFNILISGGTSSGKTTVARALLAMSDPAERIITIEDAQELNPPHKNQVGLIADRNESSARRPSRLLESCLRMRPDRIILGEIRGIEAYDFLEAINTGHPGSISTIHADSPELAFDRLALMVMRSGVQMSHSDVANYAKKTIDLVIQVGRRQGRRGVLEIHLPSQN</sequence>
<feature type="domain" description="Bacterial type II secretion system protein E" evidence="3">
    <location>
        <begin position="158"/>
        <end position="293"/>
    </location>
</feature>
<dbReference type="InterPro" id="IPR027417">
    <property type="entry name" value="P-loop_NTPase"/>
</dbReference>
<evidence type="ECO:0000256" key="1">
    <source>
        <dbReference type="ARBA" id="ARBA00006611"/>
    </source>
</evidence>
<dbReference type="EMBL" id="JAPYKS010000018">
    <property type="protein sequence ID" value="MEI9411536.1"/>
    <property type="molecule type" value="Genomic_DNA"/>
</dbReference>
<dbReference type="RefSeq" id="WP_027145983.1">
    <property type="nucleotide sequence ID" value="NZ_JAPYKS010000018.1"/>
</dbReference>
<comment type="subcellular location">
    <subcellularLocation>
        <location evidence="2">Cytoplasm</location>
    </subcellularLocation>
</comment>
<comment type="function">
    <text evidence="2">Part of the Type IV secretion system.</text>
</comment>
<evidence type="ECO:0000256" key="2">
    <source>
        <dbReference type="RuleBase" id="RU366071"/>
    </source>
</evidence>
<proteinExistence type="inferred from homology"/>
<dbReference type="SUPFAM" id="SSF52540">
    <property type="entry name" value="P-loop containing nucleoside triphosphate hydrolases"/>
    <property type="match status" value="1"/>
</dbReference>
<dbReference type="InterPro" id="IPR014155">
    <property type="entry name" value="VirB11"/>
</dbReference>
<comment type="similarity">
    <text evidence="1 2">Belongs to the GSP E family.</text>
</comment>
<dbReference type="Gene3D" id="3.40.50.300">
    <property type="entry name" value="P-loop containing nucleotide triphosphate hydrolases"/>
    <property type="match status" value="1"/>
</dbReference>
<evidence type="ECO:0000313" key="5">
    <source>
        <dbReference type="Proteomes" id="UP001387293"/>
    </source>
</evidence>
<organism evidence="4 5">
    <name type="scientific">Mesorhizobium salmacidum</name>
    <dbReference type="NCBI Taxonomy" id="3015171"/>
    <lineage>
        <taxon>Bacteria</taxon>
        <taxon>Pseudomonadati</taxon>
        <taxon>Pseudomonadota</taxon>
        <taxon>Alphaproteobacteria</taxon>
        <taxon>Hyphomicrobiales</taxon>
        <taxon>Phyllobacteriaceae</taxon>
        <taxon>Mesorhizobium</taxon>
    </lineage>
</organism>
<dbReference type="InterPro" id="IPR001482">
    <property type="entry name" value="T2SS/T4SS_dom"/>
</dbReference>
<dbReference type="PANTHER" id="PTHR30486:SF6">
    <property type="entry name" value="TYPE IV PILUS RETRACTATION ATPASE PILT"/>
    <property type="match status" value="1"/>
</dbReference>
<keyword evidence="2" id="KW-0067">ATP-binding</keyword>
<name>A0ABU8L295_9HYPH</name>
<evidence type="ECO:0000313" key="4">
    <source>
        <dbReference type="EMBL" id="MEI9411536.1"/>
    </source>
</evidence>
<dbReference type="NCBIfam" id="TIGR02788">
    <property type="entry name" value="VirB11"/>
    <property type="match status" value="1"/>
</dbReference>
<accession>A0ABU8L295</accession>